<dbReference type="GO" id="GO:0008360">
    <property type="term" value="P:regulation of cell shape"/>
    <property type="evidence" value="ECO:0007669"/>
    <property type="project" value="UniProtKB-KW"/>
</dbReference>
<feature type="transmembrane region" description="Helical" evidence="8">
    <location>
        <begin position="20"/>
        <end position="36"/>
    </location>
</feature>
<keyword evidence="4 8" id="KW-0812">Transmembrane</keyword>
<dbReference type="PANTHER" id="PTHR37484:SF1">
    <property type="entry name" value="ROD SHAPE-DETERMINING PROTEIN MRED"/>
    <property type="match status" value="1"/>
</dbReference>
<dbReference type="STRING" id="202956.BJN41_11285"/>
<gene>
    <name evidence="9" type="ORF">BJN41_11285</name>
</gene>
<evidence type="ECO:0000256" key="2">
    <source>
        <dbReference type="ARBA" id="ARBA00007776"/>
    </source>
</evidence>
<comment type="caution">
    <text evidence="9">The sequence shown here is derived from an EMBL/GenBank/DDBJ whole genome shotgun (WGS) entry which is preliminary data.</text>
</comment>
<dbReference type="AlphaFoldDB" id="A0A1E8E0C2"/>
<evidence type="ECO:0000256" key="1">
    <source>
        <dbReference type="ARBA" id="ARBA00004651"/>
    </source>
</evidence>
<evidence type="ECO:0000256" key="7">
    <source>
        <dbReference type="ARBA" id="ARBA00023136"/>
    </source>
</evidence>
<feature type="transmembrane region" description="Helical" evidence="8">
    <location>
        <begin position="48"/>
        <end position="71"/>
    </location>
</feature>
<organism evidence="9 10">
    <name type="scientific">Acinetobacter towneri</name>
    <dbReference type="NCBI Taxonomy" id="202956"/>
    <lineage>
        <taxon>Bacteria</taxon>
        <taxon>Pseudomonadati</taxon>
        <taxon>Pseudomonadota</taxon>
        <taxon>Gammaproteobacteria</taxon>
        <taxon>Moraxellales</taxon>
        <taxon>Moraxellaceae</taxon>
        <taxon>Acinetobacter</taxon>
    </lineage>
</organism>
<evidence type="ECO:0000313" key="9">
    <source>
        <dbReference type="EMBL" id="OFE42974.1"/>
    </source>
</evidence>
<evidence type="ECO:0000256" key="3">
    <source>
        <dbReference type="ARBA" id="ARBA00022475"/>
    </source>
</evidence>
<accession>A0A1E8E0C2</accession>
<feature type="transmembrane region" description="Helical" evidence="8">
    <location>
        <begin position="145"/>
        <end position="163"/>
    </location>
</feature>
<dbReference type="NCBIfam" id="TIGR03426">
    <property type="entry name" value="shape_MreD"/>
    <property type="match status" value="1"/>
</dbReference>
<keyword evidence="7 8" id="KW-0472">Membrane</keyword>
<comment type="similarity">
    <text evidence="2">Belongs to the MreD family.</text>
</comment>
<protein>
    <submittedName>
        <fullName evidence="9">Rod shape-determining protein MreD</fullName>
    </submittedName>
</protein>
<evidence type="ECO:0000313" key="10">
    <source>
        <dbReference type="Proteomes" id="UP000186931"/>
    </source>
</evidence>
<evidence type="ECO:0000256" key="4">
    <source>
        <dbReference type="ARBA" id="ARBA00022692"/>
    </source>
</evidence>
<keyword evidence="6 8" id="KW-1133">Transmembrane helix</keyword>
<dbReference type="InterPro" id="IPR026034">
    <property type="entry name" value="MreD_proteobac"/>
</dbReference>
<dbReference type="eggNOG" id="COG2891">
    <property type="taxonomic scope" value="Bacteria"/>
</dbReference>
<evidence type="ECO:0000256" key="5">
    <source>
        <dbReference type="ARBA" id="ARBA00022960"/>
    </source>
</evidence>
<evidence type="ECO:0000256" key="8">
    <source>
        <dbReference type="SAM" id="Phobius"/>
    </source>
</evidence>
<proteinExistence type="inferred from homology"/>
<keyword evidence="3" id="KW-1003">Cell membrane</keyword>
<reference evidence="9 10" key="1">
    <citation type="submission" date="2016-10" db="EMBL/GenBank/DDBJ databases">
        <title>Genome of airborne Acinetobacter sp. 5-2Ac02 in the hospital environment: Species near to Acinetobacter towneri.</title>
        <authorList>
            <person name="Barbosa B."/>
            <person name="Fernandez-Garcia L."/>
            <person name="Gato E."/>
            <person name="Leao R."/>
            <person name="Albano R."/>
            <person name="Fernandez B."/>
            <person name="Fernandez-Cuenca F."/>
            <person name="Marques E."/>
            <person name="Tomas M."/>
        </authorList>
    </citation>
    <scope>NUCLEOTIDE SEQUENCE [LARGE SCALE GENOMIC DNA]</scope>
    <source>
        <strain evidence="9 10">5-2Ac02</strain>
    </source>
</reference>
<dbReference type="GO" id="GO:0005886">
    <property type="term" value="C:plasma membrane"/>
    <property type="evidence" value="ECO:0007669"/>
    <property type="project" value="UniProtKB-SubCell"/>
</dbReference>
<keyword evidence="5" id="KW-0133">Cell shape</keyword>
<name>A0A1E8E0C2_9GAMM</name>
<dbReference type="Proteomes" id="UP000186931">
    <property type="component" value="Unassembled WGS sequence"/>
</dbReference>
<dbReference type="RefSeq" id="WP_070155096.1">
    <property type="nucleotide sequence ID" value="NZ_MKQS01000020.1"/>
</dbReference>
<feature type="transmembrane region" description="Helical" evidence="8">
    <location>
        <begin position="83"/>
        <end position="102"/>
    </location>
</feature>
<dbReference type="Pfam" id="PF04093">
    <property type="entry name" value="MreD"/>
    <property type="match status" value="1"/>
</dbReference>
<feature type="transmembrane region" description="Helical" evidence="8">
    <location>
        <begin position="114"/>
        <end position="133"/>
    </location>
</feature>
<comment type="subcellular location">
    <subcellularLocation>
        <location evidence="1">Cell membrane</location>
        <topology evidence="1">Multi-pass membrane protein</topology>
    </subcellularLocation>
</comment>
<dbReference type="PANTHER" id="PTHR37484">
    <property type="entry name" value="ROD SHAPE-DETERMINING PROTEIN MRED"/>
    <property type="match status" value="1"/>
</dbReference>
<sequence>MPIAKIGQTRLGQNKNKDPLLPIIFSVIAASVLMVYPLSYTASGWRPLFMLMVTLFWVLGQPTWCGIWFAFGTGLFADLLLDAPLGMNALSFVVITFVARFLTRERRIMTFANLWVISAIAILAHLALIWVMQVMGGIQFPFARHWQPLLSSILHWPVLYYFLRKWRI</sequence>
<dbReference type="EMBL" id="MKQS01000020">
    <property type="protein sequence ID" value="OFE42974.1"/>
    <property type="molecule type" value="Genomic_DNA"/>
</dbReference>
<evidence type="ECO:0000256" key="6">
    <source>
        <dbReference type="ARBA" id="ARBA00022989"/>
    </source>
</evidence>
<dbReference type="InterPro" id="IPR007227">
    <property type="entry name" value="Cell_shape_determining_MreD"/>
</dbReference>